<keyword evidence="3" id="KW-1185">Reference proteome</keyword>
<reference evidence="2" key="1">
    <citation type="submission" date="2020-01" db="EMBL/GenBank/DDBJ databases">
        <authorList>
            <consortium name="DOE Joint Genome Institute"/>
            <person name="Haridas S."/>
            <person name="Albert R."/>
            <person name="Binder M."/>
            <person name="Bloem J."/>
            <person name="Labutti K."/>
            <person name="Salamov A."/>
            <person name="Andreopoulos B."/>
            <person name="Baker S.E."/>
            <person name="Barry K."/>
            <person name="Bills G."/>
            <person name="Bluhm B.H."/>
            <person name="Cannon C."/>
            <person name="Castanera R."/>
            <person name="Culley D.E."/>
            <person name="Daum C."/>
            <person name="Ezra D."/>
            <person name="Gonzalez J.B."/>
            <person name="Henrissat B."/>
            <person name="Kuo A."/>
            <person name="Liang C."/>
            <person name="Lipzen A."/>
            <person name="Lutzoni F."/>
            <person name="Magnuson J."/>
            <person name="Mondo S."/>
            <person name="Nolan M."/>
            <person name="Ohm R."/>
            <person name="Pangilinan J."/>
            <person name="Park H.-J."/>
            <person name="Ramirez L."/>
            <person name="Alfaro M."/>
            <person name="Sun H."/>
            <person name="Tritt A."/>
            <person name="Yoshinaga Y."/>
            <person name="Zwiers L.-H."/>
            <person name="Turgeon B.G."/>
            <person name="Goodwin S.B."/>
            <person name="Spatafora J.W."/>
            <person name="Crous P.W."/>
            <person name="Grigoriev I.V."/>
        </authorList>
    </citation>
    <scope>NUCLEOTIDE SEQUENCE</scope>
    <source>
        <strain evidence="2">P77</strain>
    </source>
</reference>
<sequence>MTSRPANTKPNTKGSSKSQLEDFLCRANNAGLHVSEPGNGGQDKWELVDEKSVLEEQDKEEWTIVGKTGAEKREQEKRE</sequence>
<proteinExistence type="predicted"/>
<organism evidence="2 3">
    <name type="scientific">Decorospora gaudefroyi</name>
    <dbReference type="NCBI Taxonomy" id="184978"/>
    <lineage>
        <taxon>Eukaryota</taxon>
        <taxon>Fungi</taxon>
        <taxon>Dikarya</taxon>
        <taxon>Ascomycota</taxon>
        <taxon>Pezizomycotina</taxon>
        <taxon>Dothideomycetes</taxon>
        <taxon>Pleosporomycetidae</taxon>
        <taxon>Pleosporales</taxon>
        <taxon>Pleosporineae</taxon>
        <taxon>Pleosporaceae</taxon>
        <taxon>Decorospora</taxon>
    </lineage>
</organism>
<evidence type="ECO:0000313" key="3">
    <source>
        <dbReference type="Proteomes" id="UP000800040"/>
    </source>
</evidence>
<feature type="region of interest" description="Disordered" evidence="1">
    <location>
        <begin position="1"/>
        <end position="20"/>
    </location>
</feature>
<accession>A0A6A5K4M2</accession>
<gene>
    <name evidence="2" type="ORF">BDW02DRAFT_504237</name>
</gene>
<dbReference type="AlphaFoldDB" id="A0A6A5K4M2"/>
<feature type="compositionally biased region" description="Polar residues" evidence="1">
    <location>
        <begin position="1"/>
        <end position="18"/>
    </location>
</feature>
<evidence type="ECO:0000256" key="1">
    <source>
        <dbReference type="SAM" id="MobiDB-lite"/>
    </source>
</evidence>
<dbReference type="OrthoDB" id="3694690at2759"/>
<protein>
    <submittedName>
        <fullName evidence="2">Uncharacterized protein</fullName>
    </submittedName>
</protein>
<dbReference type="EMBL" id="ML975351">
    <property type="protein sequence ID" value="KAF1831899.1"/>
    <property type="molecule type" value="Genomic_DNA"/>
</dbReference>
<evidence type="ECO:0000313" key="2">
    <source>
        <dbReference type="EMBL" id="KAF1831899.1"/>
    </source>
</evidence>
<name>A0A6A5K4M2_9PLEO</name>
<dbReference type="Proteomes" id="UP000800040">
    <property type="component" value="Unassembled WGS sequence"/>
</dbReference>